<evidence type="ECO:0000313" key="3">
    <source>
        <dbReference type="Proteomes" id="UP000264071"/>
    </source>
</evidence>
<name>A0A3D4VCA8_9BACT</name>
<feature type="chain" id="PRO_5017628146" description="DUF4390 domain-containing protein" evidence="1">
    <location>
        <begin position="27"/>
        <end position="215"/>
    </location>
</feature>
<gene>
    <name evidence="2" type="ORF">DGD08_16080</name>
</gene>
<dbReference type="AlphaFoldDB" id="A0A3D4VCA8"/>
<evidence type="ECO:0000313" key="2">
    <source>
        <dbReference type="EMBL" id="HCT58725.1"/>
    </source>
</evidence>
<evidence type="ECO:0000256" key="1">
    <source>
        <dbReference type="SAM" id="SignalP"/>
    </source>
</evidence>
<protein>
    <recommendedName>
        <fullName evidence="4">DUF4390 domain-containing protein</fullName>
    </recommendedName>
</protein>
<proteinExistence type="predicted"/>
<evidence type="ECO:0008006" key="4">
    <source>
        <dbReference type="Google" id="ProtNLM"/>
    </source>
</evidence>
<dbReference type="Proteomes" id="UP000264071">
    <property type="component" value="Unassembled WGS sequence"/>
</dbReference>
<reference evidence="2 3" key="1">
    <citation type="journal article" date="2018" name="Nat. Biotechnol.">
        <title>A standardized bacterial taxonomy based on genome phylogeny substantially revises the tree of life.</title>
        <authorList>
            <person name="Parks D.H."/>
            <person name="Chuvochina M."/>
            <person name="Waite D.W."/>
            <person name="Rinke C."/>
            <person name="Skarshewski A."/>
            <person name="Chaumeil P.A."/>
            <person name="Hugenholtz P."/>
        </authorList>
    </citation>
    <scope>NUCLEOTIDE SEQUENCE [LARGE SCALE GENOMIC DNA]</scope>
    <source>
        <strain evidence="2">UBA8844</strain>
    </source>
</reference>
<feature type="signal peptide" evidence="1">
    <location>
        <begin position="1"/>
        <end position="26"/>
    </location>
</feature>
<organism evidence="2 3">
    <name type="scientific">Gemmatimonas aurantiaca</name>
    <dbReference type="NCBI Taxonomy" id="173480"/>
    <lineage>
        <taxon>Bacteria</taxon>
        <taxon>Pseudomonadati</taxon>
        <taxon>Gemmatimonadota</taxon>
        <taxon>Gemmatimonadia</taxon>
        <taxon>Gemmatimonadales</taxon>
        <taxon>Gemmatimonadaceae</taxon>
        <taxon>Gemmatimonas</taxon>
    </lineage>
</organism>
<dbReference type="EMBL" id="DPIY01000011">
    <property type="protein sequence ID" value="HCT58725.1"/>
    <property type="molecule type" value="Genomic_DNA"/>
</dbReference>
<keyword evidence="1" id="KW-0732">Signal</keyword>
<accession>A0A3D4VCA8</accession>
<sequence>MRSIRPLLRFVVALLLLVSSSAAAWAQGKPEIDIRISPTNYPPVIAVRGVLAEKPFDEMVRSGFPARLHVRAELWSEGRWFDDVNGRAEWDIIVRYDVIDRSYEVVRRVAGAITSLGSYTRFADARAAMELAFAPALPSPPRGKKSYVLVQAELQSLQVSDLDELDRWLRGEAAPAVQGKRSPASALTRGVRTLASRLLGGEVRRLEARSPSTLF</sequence>
<comment type="caution">
    <text evidence="2">The sequence shown here is derived from an EMBL/GenBank/DDBJ whole genome shotgun (WGS) entry which is preliminary data.</text>
</comment>